<protein>
    <submittedName>
        <fullName evidence="1">Uncharacterized protein</fullName>
    </submittedName>
</protein>
<reference evidence="1 2" key="1">
    <citation type="submission" date="2024-07" db="EMBL/GenBank/DDBJ databases">
        <title>Draft Genome Sequence of Ferrimicrobium acidiphilum Strain YE2023, Isolated from a Pulp of Bioleach Reactor.</title>
        <authorList>
            <person name="Elkina Y.A."/>
            <person name="Bulaeva A.G."/>
            <person name="Beletsky A.V."/>
            <person name="Mardanov A.V."/>
        </authorList>
    </citation>
    <scope>NUCLEOTIDE SEQUENCE [LARGE SCALE GENOMIC DNA]</scope>
    <source>
        <strain evidence="1 2">YE2023</strain>
    </source>
</reference>
<keyword evidence="2" id="KW-1185">Reference proteome</keyword>
<name>A0ABV3Y4L8_9ACTN</name>
<evidence type="ECO:0000313" key="2">
    <source>
        <dbReference type="Proteomes" id="UP001560267"/>
    </source>
</evidence>
<sequence>MIYTVTTEPVAHHLVASAPEINGVLHTKIIHVAWHLELVVNAALVGVIARLSKLHPARVKALKAQGIPSHQFDRREQGAALFTPASPSRRQHKALAGATSIYHSAIEDLVSRIGKETTAELLGTEAISAVRHAKR</sequence>
<proteinExistence type="predicted"/>
<dbReference type="Proteomes" id="UP001560267">
    <property type="component" value="Unassembled WGS sequence"/>
</dbReference>
<dbReference type="EMBL" id="JBFSHR010000057">
    <property type="protein sequence ID" value="MEX6430508.1"/>
    <property type="molecule type" value="Genomic_DNA"/>
</dbReference>
<gene>
    <name evidence="1" type="ORF">AB6A68_11795</name>
</gene>
<evidence type="ECO:0000313" key="1">
    <source>
        <dbReference type="EMBL" id="MEX6430508.1"/>
    </source>
</evidence>
<accession>A0ABV3Y4L8</accession>
<dbReference type="RefSeq" id="WP_369084821.1">
    <property type="nucleotide sequence ID" value="NZ_JBFSHR010000057.1"/>
</dbReference>
<organism evidence="1 2">
    <name type="scientific">Ferrimicrobium acidiphilum</name>
    <dbReference type="NCBI Taxonomy" id="121039"/>
    <lineage>
        <taxon>Bacteria</taxon>
        <taxon>Bacillati</taxon>
        <taxon>Actinomycetota</taxon>
        <taxon>Acidimicrobiia</taxon>
        <taxon>Acidimicrobiales</taxon>
        <taxon>Acidimicrobiaceae</taxon>
        <taxon>Ferrimicrobium</taxon>
    </lineage>
</organism>
<comment type="caution">
    <text evidence="1">The sequence shown here is derived from an EMBL/GenBank/DDBJ whole genome shotgun (WGS) entry which is preliminary data.</text>
</comment>